<dbReference type="Proteomes" id="UP000027135">
    <property type="component" value="Unassembled WGS sequence"/>
</dbReference>
<evidence type="ECO:0000313" key="3">
    <source>
        <dbReference type="EMBL" id="KDR06529.1"/>
    </source>
</evidence>
<feature type="compositionally biased region" description="Polar residues" evidence="2">
    <location>
        <begin position="1362"/>
        <end position="1386"/>
    </location>
</feature>
<dbReference type="Pfam" id="PF16025">
    <property type="entry name" value="CaM_bind"/>
    <property type="match status" value="1"/>
</dbReference>
<dbReference type="GO" id="GO:0005814">
    <property type="term" value="C:centriole"/>
    <property type="evidence" value="ECO:0007669"/>
    <property type="project" value="InterPro"/>
</dbReference>
<feature type="region of interest" description="Disordered" evidence="2">
    <location>
        <begin position="237"/>
        <end position="277"/>
    </location>
</feature>
<feature type="region of interest" description="Disordered" evidence="2">
    <location>
        <begin position="813"/>
        <end position="833"/>
    </location>
</feature>
<organism evidence="3 4">
    <name type="scientific">Zootermopsis nevadensis</name>
    <name type="common">Dampwood termite</name>
    <dbReference type="NCBI Taxonomy" id="136037"/>
    <lineage>
        <taxon>Eukaryota</taxon>
        <taxon>Metazoa</taxon>
        <taxon>Ecdysozoa</taxon>
        <taxon>Arthropoda</taxon>
        <taxon>Hexapoda</taxon>
        <taxon>Insecta</taxon>
        <taxon>Pterygota</taxon>
        <taxon>Neoptera</taxon>
        <taxon>Polyneoptera</taxon>
        <taxon>Dictyoptera</taxon>
        <taxon>Blattodea</taxon>
        <taxon>Blattoidea</taxon>
        <taxon>Termitoidae</taxon>
        <taxon>Termopsidae</taxon>
        <taxon>Zootermopsis</taxon>
    </lineage>
</organism>
<feature type="region of interest" description="Disordered" evidence="2">
    <location>
        <begin position="1362"/>
        <end position="1394"/>
    </location>
</feature>
<gene>
    <name evidence="3" type="ORF">L798_03492</name>
</gene>
<dbReference type="PANTHER" id="PTHR13594:SF1">
    <property type="entry name" value="CENTRIOLAR COILED-COIL PROTEIN OF 110 KDA"/>
    <property type="match status" value="1"/>
</dbReference>
<dbReference type="GO" id="GO:0007099">
    <property type="term" value="P:centriole replication"/>
    <property type="evidence" value="ECO:0007669"/>
    <property type="project" value="InterPro"/>
</dbReference>
<protein>
    <submittedName>
        <fullName evidence="3">Centrosomal protein of 110 kDa</fullName>
    </submittedName>
</protein>
<dbReference type="InterPro" id="IPR033207">
    <property type="entry name" value="CCP110"/>
</dbReference>
<proteinExistence type="predicted"/>
<reference evidence="3 4" key="1">
    <citation type="journal article" date="2014" name="Nat. Commun.">
        <title>Molecular traces of alternative social organization in a termite genome.</title>
        <authorList>
            <person name="Terrapon N."/>
            <person name="Li C."/>
            <person name="Robertson H.M."/>
            <person name="Ji L."/>
            <person name="Meng X."/>
            <person name="Booth W."/>
            <person name="Chen Z."/>
            <person name="Childers C.P."/>
            <person name="Glastad K.M."/>
            <person name="Gokhale K."/>
            <person name="Gowin J."/>
            <person name="Gronenberg W."/>
            <person name="Hermansen R.A."/>
            <person name="Hu H."/>
            <person name="Hunt B.G."/>
            <person name="Huylmans A.K."/>
            <person name="Khalil S.M."/>
            <person name="Mitchell R.D."/>
            <person name="Munoz-Torres M.C."/>
            <person name="Mustard J.A."/>
            <person name="Pan H."/>
            <person name="Reese J.T."/>
            <person name="Scharf M.E."/>
            <person name="Sun F."/>
            <person name="Vogel H."/>
            <person name="Xiao J."/>
            <person name="Yang W."/>
            <person name="Yang Z."/>
            <person name="Yang Z."/>
            <person name="Zhou J."/>
            <person name="Zhu J."/>
            <person name="Brent C.S."/>
            <person name="Elsik C.G."/>
            <person name="Goodisman M.A."/>
            <person name="Liberles D.A."/>
            <person name="Roe R.M."/>
            <person name="Vargo E.L."/>
            <person name="Vilcinskas A."/>
            <person name="Wang J."/>
            <person name="Bornberg-Bauer E."/>
            <person name="Korb J."/>
            <person name="Zhang G."/>
            <person name="Liebig J."/>
        </authorList>
    </citation>
    <scope>NUCLEOTIDE SEQUENCE [LARGE SCALE GENOMIC DNA]</scope>
    <source>
        <tissue evidence="3">Whole organism</tissue>
    </source>
</reference>
<keyword evidence="1" id="KW-0175">Coiled coil</keyword>
<sequence>MDRTTSDCNKSLYVSCMKINGKPIIPPLMSPTRRAEMRHYKHLAVIVEARLQGWTRKDCNSERNSVDSGYTILEDPELSSSGYYLCTNRRIINDSGGEVESTFTISGNSTPLNSAVIKKQIPCNELKSRTVTNANLISGSVSMAETFQQDSLQSNCVLESTQQNVVQNNSNTTENGSLALDARGTEGLCLRTQDSSIQNSNVKCVLEVSDKCDSENMRQSSGFSLFGSNCVVCEPSDEVHNSNSNNESHKDNPHQENKNGVNGNQQRPEHVLTDNDVNGNLVQSAQRMRIKNGMHQHFTDNLVTPISGTDDHGQKCGSDNNTTGSRSECVNYKVFTHQNEIHNENSREHIELQSEINSMIFLHSQKAEKPNVPQLDIPCLSKKAYITDDISKPVEISEEIIDTSKGLQSESCGNEDSLRFNTWESDGRDVLNEYILKHNSPESAGFSGLTGVNNSTPHTLIHENFEDRASSAAMTSSTDLNHYMNITGSSSSGSPSRDVATLHNCKWSGQDVLHNASNIVAPQKSLLTKNCASGQNLQLLTSRESNCISNHSSLSDETEAQQYKQNFVDDKLRTGSNKDIVCVVEELLQQNYSPGDTKVNSTKGCPVNVHFAACTAKTFNEKCTSCHVQDQANCVIVPKLNIHHRCSHEHDDSETSAIPINKCICDSNNTEENAKETNECAIPKPEVTPPRLVRQNSYTLDTPSPVLVAHMVMKGKNSVSDMTEGSRIPPKPPRKALEIMSESYKKKGKSLFALFSEKAKYSKKLQSSVHASFTGCHNSSLPASNTSSPIKLQTPFASLDCLPSAVCTESVKTFPQPSTPKKNRGSFKNSASSIATKKINRVGTSQKKSPTKILRKDSSIKNLCAASQENIKKINETDFVPFSSQQDIQGLILHMQSAHSQQMAELLAKQRKEQEELREAFLQQQNELILEIRKVYSTAVYAPESHKPLAQSIPPRDCLENSENGSFNSPNSLIHSGLSSKSTSLGSAGTLGTTHDLHGKCIISDTNMERFQTSISTSAEKDQVLLLGETQDLSEMTALSEKSSHENISVKEVTQNPSQNCIPDTLEAHLVMYSSQPSITVNMGTQVLAPLPLGLLQKHNDEENTDKQEDTLNTNCSVLPLSHTPQLLSSVSALSGNIKHSVQNSVPNSPPMLECNIMESKDRQTESNAGRRACIRQLFPAHEDQGALHHVPPLISNDLENIAATRITAAARGFLTRRLFRTARVQDLILTIRDTLLCAMQLNGDCWSDITPEDVALHRRLIQQVTAAFYALHSVFFDTSTSGQMAIIAADRDRIRNQTQRLPLPRPLSAATRKSIERKMLQNQGRCVPRNRQVSSSRSLHRMKSAGIDKHSHSGIREVHQSSTIRQHQQQVGLQGGTKNRNSVSVNCGRKPWR</sequence>
<dbReference type="EMBL" id="KK853581">
    <property type="protein sequence ID" value="KDR06529.1"/>
    <property type="molecule type" value="Genomic_DNA"/>
</dbReference>
<dbReference type="GO" id="GO:0032465">
    <property type="term" value="P:regulation of cytokinesis"/>
    <property type="evidence" value="ECO:0007669"/>
    <property type="project" value="InterPro"/>
</dbReference>
<dbReference type="OrthoDB" id="10028852at2759"/>
<dbReference type="GO" id="GO:0032053">
    <property type="term" value="P:ciliary basal body organization"/>
    <property type="evidence" value="ECO:0007669"/>
    <property type="project" value="TreeGrafter"/>
</dbReference>
<dbReference type="STRING" id="136037.A0A067QSW1"/>
<evidence type="ECO:0000313" key="4">
    <source>
        <dbReference type="Proteomes" id="UP000027135"/>
    </source>
</evidence>
<evidence type="ECO:0000256" key="1">
    <source>
        <dbReference type="SAM" id="Coils"/>
    </source>
</evidence>
<dbReference type="GO" id="GO:1903723">
    <property type="term" value="P:negative regulation of centriole elongation"/>
    <property type="evidence" value="ECO:0007669"/>
    <property type="project" value="TreeGrafter"/>
</dbReference>
<keyword evidence="4" id="KW-1185">Reference proteome</keyword>
<dbReference type="PANTHER" id="PTHR13594">
    <property type="entry name" value="CENTRIOLAR COILED-COIL PROTEIN OF 110 KDA"/>
    <property type="match status" value="1"/>
</dbReference>
<dbReference type="InParanoid" id="A0A067QSW1"/>
<feature type="compositionally biased region" description="Basic and acidic residues" evidence="2">
    <location>
        <begin position="247"/>
        <end position="257"/>
    </location>
</feature>
<evidence type="ECO:0000256" key="2">
    <source>
        <dbReference type="SAM" id="MobiDB-lite"/>
    </source>
</evidence>
<dbReference type="eggNOG" id="ENOG502QUVS">
    <property type="taxonomic scope" value="Eukaryota"/>
</dbReference>
<dbReference type="PROSITE" id="PS50096">
    <property type="entry name" value="IQ"/>
    <property type="match status" value="1"/>
</dbReference>
<feature type="coiled-coil region" evidence="1">
    <location>
        <begin position="900"/>
        <end position="927"/>
    </location>
</feature>
<name>A0A067QSW1_ZOONE</name>
<accession>A0A067QSW1</accession>